<keyword evidence="1 2" id="KW-0732">Signal</keyword>
<feature type="signal peptide" evidence="2">
    <location>
        <begin position="1"/>
        <end position="25"/>
    </location>
</feature>
<evidence type="ECO:0000313" key="5">
    <source>
        <dbReference type="Proteomes" id="UP001642260"/>
    </source>
</evidence>
<organism evidence="4 5">
    <name type="scientific">Eruca vesicaria subsp. sativa</name>
    <name type="common">Garden rocket</name>
    <name type="synonym">Eruca sativa</name>
    <dbReference type="NCBI Taxonomy" id="29727"/>
    <lineage>
        <taxon>Eukaryota</taxon>
        <taxon>Viridiplantae</taxon>
        <taxon>Streptophyta</taxon>
        <taxon>Embryophyta</taxon>
        <taxon>Tracheophyta</taxon>
        <taxon>Spermatophyta</taxon>
        <taxon>Magnoliopsida</taxon>
        <taxon>eudicotyledons</taxon>
        <taxon>Gunneridae</taxon>
        <taxon>Pentapetalae</taxon>
        <taxon>rosids</taxon>
        <taxon>malvids</taxon>
        <taxon>Brassicales</taxon>
        <taxon>Brassicaceae</taxon>
        <taxon>Brassiceae</taxon>
        <taxon>Eruca</taxon>
    </lineage>
</organism>
<dbReference type="Proteomes" id="UP001642260">
    <property type="component" value="Unassembled WGS sequence"/>
</dbReference>
<evidence type="ECO:0000259" key="3">
    <source>
        <dbReference type="Pfam" id="PF05617"/>
    </source>
</evidence>
<dbReference type="AlphaFoldDB" id="A0ABC8JBF0"/>
<accession>A0ABC8JBF0</accession>
<sequence>METKTIFKIFFIITALVSYAYPSLGQENVDNEPLVKPGQEFDTLGAMSPVSKDYNIYVLKNLPPKEKKYLETCMEKMGLTDIWQCHADVIHEILTNEPVSKECCLKVIKAGKECHMHLTKLTFQFYQLKHFASQVSFKINEV</sequence>
<dbReference type="InterPro" id="IPR008502">
    <property type="entry name" value="Prolamin-like"/>
</dbReference>
<evidence type="ECO:0000313" key="4">
    <source>
        <dbReference type="EMBL" id="CAH8320465.1"/>
    </source>
</evidence>
<reference evidence="4 5" key="1">
    <citation type="submission" date="2022-03" db="EMBL/GenBank/DDBJ databases">
        <authorList>
            <person name="Macdonald S."/>
            <person name="Ahmed S."/>
            <person name="Newling K."/>
        </authorList>
    </citation>
    <scope>NUCLEOTIDE SEQUENCE [LARGE SCALE GENOMIC DNA]</scope>
</reference>
<dbReference type="Pfam" id="PF05617">
    <property type="entry name" value="Prolamin_like"/>
    <property type="match status" value="1"/>
</dbReference>
<evidence type="ECO:0000256" key="2">
    <source>
        <dbReference type="SAM" id="SignalP"/>
    </source>
</evidence>
<proteinExistence type="predicted"/>
<feature type="domain" description="Prolamin-like" evidence="3">
    <location>
        <begin position="72"/>
        <end position="131"/>
    </location>
</feature>
<dbReference type="EMBL" id="CAKOAT010093155">
    <property type="protein sequence ID" value="CAH8320465.1"/>
    <property type="molecule type" value="Genomic_DNA"/>
</dbReference>
<protein>
    <recommendedName>
        <fullName evidence="3">Prolamin-like domain-containing protein</fullName>
    </recommendedName>
</protein>
<evidence type="ECO:0000256" key="1">
    <source>
        <dbReference type="ARBA" id="ARBA00022729"/>
    </source>
</evidence>
<dbReference type="PANTHER" id="PTHR31207">
    <property type="entry name" value="ECA1 GAMETOGENESIS FAMILY PROTEIN (DUF784)-RELATED-RELATED"/>
    <property type="match status" value="1"/>
</dbReference>
<dbReference type="PANTHER" id="PTHR31207:SF40">
    <property type="entry name" value="ECA1 GAMETOGENESIS FAMILY PROTEIN (DUF784)-RELATED"/>
    <property type="match status" value="1"/>
</dbReference>
<feature type="chain" id="PRO_5044843636" description="Prolamin-like domain-containing protein" evidence="2">
    <location>
        <begin position="26"/>
        <end position="142"/>
    </location>
</feature>
<gene>
    <name evidence="4" type="ORF">ERUC_LOCUS9016</name>
</gene>
<keyword evidence="5" id="KW-1185">Reference proteome</keyword>
<dbReference type="InterPro" id="IPR040220">
    <property type="entry name" value="DD11"/>
</dbReference>
<name>A0ABC8JBF0_ERUVS</name>
<comment type="caution">
    <text evidence="4">The sequence shown here is derived from an EMBL/GenBank/DDBJ whole genome shotgun (WGS) entry which is preliminary data.</text>
</comment>